<dbReference type="SUPFAM" id="SSF109604">
    <property type="entry name" value="HD-domain/PDEase-like"/>
    <property type="match status" value="1"/>
</dbReference>
<gene>
    <name evidence="2" type="ORF">I0Q91_09860</name>
</gene>
<feature type="domain" description="HD-GYP" evidence="1">
    <location>
        <begin position="28"/>
        <end position="223"/>
    </location>
</feature>
<dbReference type="InterPro" id="IPR003607">
    <property type="entry name" value="HD/PDEase_dom"/>
</dbReference>
<name>A0A931AV75_9FIRM</name>
<evidence type="ECO:0000259" key="1">
    <source>
        <dbReference type="PROSITE" id="PS51832"/>
    </source>
</evidence>
<sequence>MNFGSIFLFLSLILIYIIKDFFYSKLQQMNTVTQVVESFLKVIDSKDDYTEGHCERVSEYAGILCRKAGLKHDQIEKIVNMAKIHDIGKISVPDEILKSSGSLTDKEYAEMKKHSQYGYEILEDLDIFKEDLDIIKHHHERYDGNGYPDGLSGKEIPVGSRILAICDAYDVMSTGRVYKPALTKKEIIAEFEKYSGKQFDPDYAEMMIELIIEEQIGGIMTDEKVKKAN</sequence>
<accession>A0A931AV75</accession>
<dbReference type="Gene3D" id="1.10.3210.10">
    <property type="entry name" value="Hypothetical protein af1432"/>
    <property type="match status" value="1"/>
</dbReference>
<dbReference type="CDD" id="cd00077">
    <property type="entry name" value="HDc"/>
    <property type="match status" value="1"/>
</dbReference>
<dbReference type="AlphaFoldDB" id="A0A931AV75"/>
<dbReference type="PANTHER" id="PTHR43155:SF2">
    <property type="entry name" value="CYCLIC DI-GMP PHOSPHODIESTERASE PA4108"/>
    <property type="match status" value="1"/>
</dbReference>
<evidence type="ECO:0000313" key="2">
    <source>
        <dbReference type="EMBL" id="MBF8437385.1"/>
    </source>
</evidence>
<dbReference type="Pfam" id="PF13487">
    <property type="entry name" value="HD_5"/>
    <property type="match status" value="1"/>
</dbReference>
<keyword evidence="3" id="KW-1185">Reference proteome</keyword>
<evidence type="ECO:0000313" key="3">
    <source>
        <dbReference type="Proteomes" id="UP000621436"/>
    </source>
</evidence>
<organism evidence="2 3">
    <name type="scientific">Halonatronomonas betaini</name>
    <dbReference type="NCBI Taxonomy" id="2778430"/>
    <lineage>
        <taxon>Bacteria</taxon>
        <taxon>Bacillati</taxon>
        <taxon>Bacillota</taxon>
        <taxon>Clostridia</taxon>
        <taxon>Halanaerobiales</taxon>
        <taxon>Halarsenatibacteraceae</taxon>
        <taxon>Halonatronomonas</taxon>
    </lineage>
</organism>
<proteinExistence type="predicted"/>
<dbReference type="PANTHER" id="PTHR43155">
    <property type="entry name" value="CYCLIC DI-GMP PHOSPHODIESTERASE PA4108-RELATED"/>
    <property type="match status" value="1"/>
</dbReference>
<dbReference type="PROSITE" id="PS51832">
    <property type="entry name" value="HD_GYP"/>
    <property type="match status" value="1"/>
</dbReference>
<dbReference type="SMART" id="SM00471">
    <property type="entry name" value="HDc"/>
    <property type="match status" value="1"/>
</dbReference>
<protein>
    <submittedName>
        <fullName evidence="2">HD-GYP domain-containing protein</fullName>
    </submittedName>
</protein>
<dbReference type="Proteomes" id="UP000621436">
    <property type="component" value="Unassembled WGS sequence"/>
</dbReference>
<comment type="caution">
    <text evidence="2">The sequence shown here is derived from an EMBL/GenBank/DDBJ whole genome shotgun (WGS) entry which is preliminary data.</text>
</comment>
<reference evidence="2" key="1">
    <citation type="submission" date="2020-11" db="EMBL/GenBank/DDBJ databases">
        <title>Halonatronomonas betainensis gen. nov., sp. nov. a novel haloalkaliphilic representative of the family Halanaerobiacae capable of betaine degradation.</title>
        <authorList>
            <person name="Boltyanskaya Y."/>
            <person name="Kevbrin V."/>
            <person name="Detkova E."/>
            <person name="Grouzdev D.S."/>
            <person name="Koziaeva V."/>
            <person name="Zhilina T."/>
        </authorList>
    </citation>
    <scope>NUCLEOTIDE SEQUENCE</scope>
    <source>
        <strain evidence="2">Z-7014</strain>
    </source>
</reference>
<dbReference type="InterPro" id="IPR037522">
    <property type="entry name" value="HD_GYP_dom"/>
</dbReference>
<dbReference type="EMBL" id="JADPIE010000005">
    <property type="protein sequence ID" value="MBF8437385.1"/>
    <property type="molecule type" value="Genomic_DNA"/>
</dbReference>
<dbReference type="RefSeq" id="WP_270454359.1">
    <property type="nucleotide sequence ID" value="NZ_JADPIE010000005.1"/>
</dbReference>